<feature type="region of interest" description="Disordered" evidence="1">
    <location>
        <begin position="36"/>
        <end position="59"/>
    </location>
</feature>
<comment type="caution">
    <text evidence="2">The sequence shown here is derived from an EMBL/GenBank/DDBJ whole genome shotgun (WGS) entry which is preliminary data.</text>
</comment>
<feature type="compositionally biased region" description="Basic and acidic residues" evidence="1">
    <location>
        <begin position="1"/>
        <end position="12"/>
    </location>
</feature>
<accession>A0A7K1FRS8</accession>
<evidence type="ECO:0000313" key="3">
    <source>
        <dbReference type="Proteomes" id="UP000460221"/>
    </source>
</evidence>
<evidence type="ECO:0000313" key="2">
    <source>
        <dbReference type="EMBL" id="MTD16846.1"/>
    </source>
</evidence>
<gene>
    <name evidence="2" type="ORF">GIS00_23205</name>
</gene>
<protein>
    <submittedName>
        <fullName evidence="2">Uncharacterized protein</fullName>
    </submittedName>
</protein>
<feature type="region of interest" description="Disordered" evidence="1">
    <location>
        <begin position="1"/>
        <end position="23"/>
    </location>
</feature>
<keyword evidence="3" id="KW-1185">Reference proteome</keyword>
<organism evidence="2 3">
    <name type="scientific">Nakamurella alba</name>
    <dbReference type="NCBI Taxonomy" id="2665158"/>
    <lineage>
        <taxon>Bacteria</taxon>
        <taxon>Bacillati</taxon>
        <taxon>Actinomycetota</taxon>
        <taxon>Actinomycetes</taxon>
        <taxon>Nakamurellales</taxon>
        <taxon>Nakamurellaceae</taxon>
        <taxon>Nakamurella</taxon>
    </lineage>
</organism>
<name>A0A7K1FRS8_9ACTN</name>
<dbReference type="EMBL" id="WLYK01000011">
    <property type="protein sequence ID" value="MTD16846.1"/>
    <property type="molecule type" value="Genomic_DNA"/>
</dbReference>
<evidence type="ECO:0000256" key="1">
    <source>
        <dbReference type="SAM" id="MobiDB-lite"/>
    </source>
</evidence>
<proteinExistence type="predicted"/>
<feature type="compositionally biased region" description="Polar residues" evidence="1">
    <location>
        <begin position="50"/>
        <end position="59"/>
    </location>
</feature>
<dbReference type="AlphaFoldDB" id="A0A7K1FRS8"/>
<dbReference type="RefSeq" id="WP_154770804.1">
    <property type="nucleotide sequence ID" value="NZ_WLYK01000011.1"/>
</dbReference>
<dbReference type="Proteomes" id="UP000460221">
    <property type="component" value="Unassembled WGS sequence"/>
</dbReference>
<reference evidence="2 3" key="1">
    <citation type="submission" date="2019-11" db="EMBL/GenBank/DDBJ databases">
        <authorList>
            <person name="Jiang L.-Q."/>
        </authorList>
    </citation>
    <scope>NUCLEOTIDE SEQUENCE [LARGE SCALE GENOMIC DNA]</scope>
    <source>
        <strain evidence="2 3">YIM 132087</strain>
    </source>
</reference>
<sequence length="59" mass="6372">MDDRHPAPEHGLPDGTAPLTDDALHGVAGGYRVQNQDRWPWSFPPEGPVSNPTRITLAG</sequence>